<sequence>MLYINFSCPPLPHLIVGGISLFRKGDIHERRILNNTFDLIFVFSGALYLEENGRKYTVEPGQFLILPPDNLHKGYKSCTADTTFSWIHFSTTGSYSYSESPISYVSAKMNKHKYYKKDTFYISLPQYGMIDKSLHDVLKSHMDDISQVKIDKYHNEKLFYPSTISQIQYQQLFLKILTIFCDSNERTVEKDVAAEIYDLFTLNYGQNFTLNELAEQYAFHPAHIIRCVKHKYGMSPLQLLLSIRINKAKQLLSDRDKTVNWIAASVGFSDTSYFCKQFKKSTGMTPLEYRKIISTPAKNE</sequence>
<evidence type="ECO:0000256" key="3">
    <source>
        <dbReference type="ARBA" id="ARBA00023163"/>
    </source>
</evidence>
<dbReference type="PROSITE" id="PS00041">
    <property type="entry name" value="HTH_ARAC_FAMILY_1"/>
    <property type="match status" value="1"/>
</dbReference>
<dbReference type="EMBL" id="RRCN01000001">
    <property type="protein sequence ID" value="RRJ66389.1"/>
    <property type="molecule type" value="Genomic_DNA"/>
</dbReference>
<dbReference type="InterPro" id="IPR014710">
    <property type="entry name" value="RmlC-like_jellyroll"/>
</dbReference>
<evidence type="ECO:0000313" key="6">
    <source>
        <dbReference type="Proteomes" id="UP000267017"/>
    </source>
</evidence>
<dbReference type="OrthoDB" id="192171at2"/>
<dbReference type="PRINTS" id="PR00032">
    <property type="entry name" value="HTHARAC"/>
</dbReference>
<keyword evidence="3" id="KW-0804">Transcription</keyword>
<dbReference type="Gene3D" id="1.10.10.60">
    <property type="entry name" value="Homeodomain-like"/>
    <property type="match status" value="2"/>
</dbReference>
<dbReference type="InterPro" id="IPR003313">
    <property type="entry name" value="AraC-bd"/>
</dbReference>
<dbReference type="PROSITE" id="PS01124">
    <property type="entry name" value="HTH_ARAC_FAMILY_2"/>
    <property type="match status" value="1"/>
</dbReference>
<protein>
    <submittedName>
        <fullName evidence="5">AraC family transcriptional regulator</fullName>
    </submittedName>
</protein>
<dbReference type="GO" id="GO:0043565">
    <property type="term" value="F:sequence-specific DNA binding"/>
    <property type="evidence" value="ECO:0007669"/>
    <property type="project" value="InterPro"/>
</dbReference>
<evidence type="ECO:0000313" key="5">
    <source>
        <dbReference type="EMBL" id="RRJ66389.1"/>
    </source>
</evidence>
<dbReference type="Pfam" id="PF02311">
    <property type="entry name" value="AraC_binding"/>
    <property type="match status" value="1"/>
</dbReference>
<dbReference type="GO" id="GO:0003700">
    <property type="term" value="F:DNA-binding transcription factor activity"/>
    <property type="evidence" value="ECO:0007669"/>
    <property type="project" value="InterPro"/>
</dbReference>
<dbReference type="SUPFAM" id="SSF46689">
    <property type="entry name" value="Homeodomain-like"/>
    <property type="match status" value="1"/>
</dbReference>
<dbReference type="InterPro" id="IPR009057">
    <property type="entry name" value="Homeodomain-like_sf"/>
</dbReference>
<dbReference type="InterPro" id="IPR020449">
    <property type="entry name" value="Tscrpt_reg_AraC-type_HTH"/>
</dbReference>
<proteinExistence type="predicted"/>
<dbReference type="InterPro" id="IPR018060">
    <property type="entry name" value="HTH_AraC"/>
</dbReference>
<comment type="caution">
    <text evidence="5">The sequence shown here is derived from an EMBL/GenBank/DDBJ whole genome shotgun (WGS) entry which is preliminary data.</text>
</comment>
<dbReference type="AlphaFoldDB" id="A0A3P3UA02"/>
<reference evidence="5 6" key="1">
    <citation type="submission" date="2018-11" db="EMBL/GenBank/DDBJ databases">
        <title>Genome sequencing of Paenibacillus sp. KCOM 3021 (= ChDC PVNT-B20).</title>
        <authorList>
            <person name="Kook J.-K."/>
            <person name="Park S.-N."/>
            <person name="Lim Y.K."/>
        </authorList>
    </citation>
    <scope>NUCLEOTIDE SEQUENCE [LARGE SCALE GENOMIC DNA]</scope>
    <source>
        <strain evidence="5 6">KCOM 3021</strain>
    </source>
</reference>
<keyword evidence="6" id="KW-1185">Reference proteome</keyword>
<name>A0A3P3UA02_9BACL</name>
<gene>
    <name evidence="5" type="ORF">EHV15_28315</name>
</gene>
<organism evidence="5 6">
    <name type="scientific">Paenibacillus oralis</name>
    <dbReference type="NCBI Taxonomy" id="2490856"/>
    <lineage>
        <taxon>Bacteria</taxon>
        <taxon>Bacillati</taxon>
        <taxon>Bacillota</taxon>
        <taxon>Bacilli</taxon>
        <taxon>Bacillales</taxon>
        <taxon>Paenibacillaceae</taxon>
        <taxon>Paenibacillus</taxon>
    </lineage>
</organism>
<dbReference type="Gene3D" id="2.60.120.10">
    <property type="entry name" value="Jelly Rolls"/>
    <property type="match status" value="1"/>
</dbReference>
<dbReference type="InterPro" id="IPR037923">
    <property type="entry name" value="HTH-like"/>
</dbReference>
<evidence type="ECO:0000256" key="1">
    <source>
        <dbReference type="ARBA" id="ARBA00023015"/>
    </source>
</evidence>
<feature type="domain" description="HTH araC/xylS-type" evidence="4">
    <location>
        <begin position="194"/>
        <end position="292"/>
    </location>
</feature>
<dbReference type="SMART" id="SM00342">
    <property type="entry name" value="HTH_ARAC"/>
    <property type="match status" value="1"/>
</dbReference>
<evidence type="ECO:0000259" key="4">
    <source>
        <dbReference type="PROSITE" id="PS01124"/>
    </source>
</evidence>
<dbReference type="SUPFAM" id="SSF51215">
    <property type="entry name" value="Regulatory protein AraC"/>
    <property type="match status" value="1"/>
</dbReference>
<dbReference type="Pfam" id="PF12833">
    <property type="entry name" value="HTH_18"/>
    <property type="match status" value="1"/>
</dbReference>
<dbReference type="RefSeq" id="WP_128634175.1">
    <property type="nucleotide sequence ID" value="NZ_RRCN01000001.1"/>
</dbReference>
<accession>A0A3P3UA02</accession>
<keyword evidence="2" id="KW-0238">DNA-binding</keyword>
<dbReference type="InterPro" id="IPR018062">
    <property type="entry name" value="HTH_AraC-typ_CS"/>
</dbReference>
<dbReference type="PANTHER" id="PTHR43280">
    <property type="entry name" value="ARAC-FAMILY TRANSCRIPTIONAL REGULATOR"/>
    <property type="match status" value="1"/>
</dbReference>
<evidence type="ECO:0000256" key="2">
    <source>
        <dbReference type="ARBA" id="ARBA00023125"/>
    </source>
</evidence>
<dbReference type="Proteomes" id="UP000267017">
    <property type="component" value="Unassembled WGS sequence"/>
</dbReference>
<dbReference type="PANTHER" id="PTHR43280:SF30">
    <property type="entry name" value="MMSAB OPERON REGULATORY PROTEIN"/>
    <property type="match status" value="1"/>
</dbReference>
<keyword evidence="1" id="KW-0805">Transcription regulation</keyword>